<evidence type="ECO:0000259" key="1">
    <source>
        <dbReference type="PROSITE" id="PS50191"/>
    </source>
</evidence>
<gene>
    <name evidence="2" type="primary">KAFR0G03190</name>
    <name evidence="2" type="ORF">KAFR_0G03190</name>
</gene>
<evidence type="ECO:0000313" key="3">
    <source>
        <dbReference type="Proteomes" id="UP000005220"/>
    </source>
</evidence>
<dbReference type="PANTHER" id="PTHR46590">
    <property type="entry name" value="PHOSPHATIDYLINOSITOL TRANSFER PROTEIN CSR1-RELATED"/>
    <property type="match status" value="1"/>
</dbReference>
<reference evidence="2 3" key="1">
    <citation type="journal article" date="2011" name="Proc. Natl. Acad. Sci. U.S.A.">
        <title>Evolutionary erosion of yeast sex chromosomes by mating-type switching accidents.</title>
        <authorList>
            <person name="Gordon J.L."/>
            <person name="Armisen D."/>
            <person name="Proux-Wera E."/>
            <person name="Oheigeartaigh S.S."/>
            <person name="Byrne K.P."/>
            <person name="Wolfe K.H."/>
        </authorList>
    </citation>
    <scope>NUCLEOTIDE SEQUENCE [LARGE SCALE GENOMIC DNA]</scope>
    <source>
        <strain evidence="3">ATCC 22294 / BCRC 22015 / CBS 2517 / CECT 1963 / NBRC 1671 / NRRL Y-8276</strain>
    </source>
</reference>
<dbReference type="HOGENOM" id="CLU_016665_2_0_1"/>
<dbReference type="RefSeq" id="XP_003958486.1">
    <property type="nucleotide sequence ID" value="XM_003958437.1"/>
</dbReference>
<dbReference type="InterPro" id="IPR001251">
    <property type="entry name" value="CRAL-TRIO_dom"/>
</dbReference>
<keyword evidence="3" id="KW-1185">Reference proteome</keyword>
<dbReference type="KEGG" id="kaf:KAFR_0G03190"/>
<dbReference type="eggNOG" id="KOG1470">
    <property type="taxonomic scope" value="Eukaryota"/>
</dbReference>
<dbReference type="CDD" id="cd00170">
    <property type="entry name" value="SEC14"/>
    <property type="match status" value="1"/>
</dbReference>
<dbReference type="InterPro" id="IPR036865">
    <property type="entry name" value="CRAL-TRIO_dom_sf"/>
</dbReference>
<dbReference type="EMBL" id="HE650827">
    <property type="protein sequence ID" value="CCF59351.1"/>
    <property type="molecule type" value="Genomic_DNA"/>
</dbReference>
<name>H2AYA1_KAZAF</name>
<dbReference type="PANTHER" id="PTHR46590:SF1">
    <property type="entry name" value="PHOSPHATIDYLINOSITOL TRANSFER PROTEIN CSR1"/>
    <property type="match status" value="1"/>
</dbReference>
<feature type="domain" description="CRAL-TRIO" evidence="1">
    <location>
        <begin position="172"/>
        <end position="323"/>
    </location>
</feature>
<dbReference type="InterPro" id="IPR011074">
    <property type="entry name" value="CRAL/TRIO_N_dom"/>
</dbReference>
<protein>
    <recommendedName>
        <fullName evidence="1">CRAL-TRIO domain-containing protein</fullName>
    </recommendedName>
</protein>
<proteinExistence type="predicted"/>
<dbReference type="PROSITE" id="PS50191">
    <property type="entry name" value="CRAL_TRIO"/>
    <property type="match status" value="1"/>
</dbReference>
<dbReference type="SUPFAM" id="SSF52087">
    <property type="entry name" value="CRAL/TRIO domain"/>
    <property type="match status" value="1"/>
</dbReference>
<dbReference type="InterPro" id="IPR052432">
    <property type="entry name" value="PITP/CRAL-TRIO"/>
</dbReference>
<dbReference type="Pfam" id="PF00650">
    <property type="entry name" value="CRAL_TRIO"/>
    <property type="match status" value="1"/>
</dbReference>
<dbReference type="SMART" id="SM00516">
    <property type="entry name" value="SEC14"/>
    <property type="match status" value="1"/>
</dbReference>
<dbReference type="SUPFAM" id="SSF46938">
    <property type="entry name" value="CRAL/TRIO N-terminal domain"/>
    <property type="match status" value="1"/>
</dbReference>
<dbReference type="Pfam" id="PF03765">
    <property type="entry name" value="CRAL_TRIO_N"/>
    <property type="match status" value="1"/>
</dbReference>
<organism evidence="2 3">
    <name type="scientific">Kazachstania africana (strain ATCC 22294 / BCRC 22015 / CBS 2517 / CECT 1963 / NBRC 1671 / NRRL Y-8276)</name>
    <name type="common">Yeast</name>
    <name type="synonym">Kluyveromyces africanus</name>
    <dbReference type="NCBI Taxonomy" id="1071382"/>
    <lineage>
        <taxon>Eukaryota</taxon>
        <taxon>Fungi</taxon>
        <taxon>Dikarya</taxon>
        <taxon>Ascomycota</taxon>
        <taxon>Saccharomycotina</taxon>
        <taxon>Saccharomycetes</taxon>
        <taxon>Saccharomycetales</taxon>
        <taxon>Saccharomycetaceae</taxon>
        <taxon>Kazachstania</taxon>
    </lineage>
</organism>
<dbReference type="SMART" id="SM01100">
    <property type="entry name" value="CRAL_TRIO_N"/>
    <property type="match status" value="1"/>
</dbReference>
<accession>H2AYA1</accession>
<evidence type="ECO:0000313" key="2">
    <source>
        <dbReference type="EMBL" id="CCF59351.1"/>
    </source>
</evidence>
<dbReference type="GeneID" id="13887330"/>
<dbReference type="Gene3D" id="3.40.525.10">
    <property type="entry name" value="CRAL-TRIO lipid binding domain"/>
    <property type="match status" value="1"/>
</dbReference>
<dbReference type="Proteomes" id="UP000005220">
    <property type="component" value="Chromosome 7"/>
</dbReference>
<sequence length="413" mass="48560">MTQDAYATRLQNISKDQEQILKQIWTYLFHFWEYEVDGTNAFKPTDEQLDAMIQEQEKKLKKKSFFSRSSSSRTENLDKQIQYQKNVIHDSLKDMNPDDTRDAFWDMIRADFPDNLLLRFIRARDWDVDKAMKMIAFTMDWRVNESKADEIIYGGERAAWTANEPGFIKNLELKKAVICGVDKEGRPIVYVRPKLHHSDDQTLEEMKKYSLLIIEQARLFLREPVETATVIFDLSGFGVSNMDYTPVQFIITCFEAHYPECLGKLFIHNAPWIFPPMWNIIKKWLDPVVASKISFTKTVDDLLEHVDLENIPQSLGGQSKISLDGIFEKPDESYDEKMQDHETLDILLVKRKELIENFLEITRKWIESDGDDESAQLLKERIEAGRKLTRNYIDLDPYIRSRSLYDIQEILKF</sequence>
<dbReference type="InParanoid" id="H2AYA1"/>
<dbReference type="OrthoDB" id="43460at2759"/>
<dbReference type="AlphaFoldDB" id="H2AYA1"/>
<dbReference type="InterPro" id="IPR036273">
    <property type="entry name" value="CRAL/TRIO_N_dom_sf"/>
</dbReference>